<evidence type="ECO:0000259" key="2">
    <source>
        <dbReference type="SMART" id="SM00829"/>
    </source>
</evidence>
<keyword evidence="4" id="KW-1185">Reference proteome</keyword>
<dbReference type="InterPro" id="IPR013149">
    <property type="entry name" value="ADH-like_C"/>
</dbReference>
<proteinExistence type="predicted"/>
<dbReference type="InterPro" id="IPR020843">
    <property type="entry name" value="ER"/>
</dbReference>
<dbReference type="PANTHER" id="PTHR44154">
    <property type="entry name" value="QUINONE OXIDOREDUCTASE"/>
    <property type="match status" value="1"/>
</dbReference>
<evidence type="ECO:0000256" key="1">
    <source>
        <dbReference type="ARBA" id="ARBA00022857"/>
    </source>
</evidence>
<accession>A0A1I4YS85</accession>
<gene>
    <name evidence="3" type="ORF">SAMN05421594_2647</name>
</gene>
<dbReference type="OrthoDB" id="9787435at2"/>
<dbReference type="SUPFAM" id="SSF51735">
    <property type="entry name" value="NAD(P)-binding Rossmann-fold domains"/>
    <property type="match status" value="1"/>
</dbReference>
<dbReference type="GO" id="GO:0016491">
    <property type="term" value="F:oxidoreductase activity"/>
    <property type="evidence" value="ECO:0007669"/>
    <property type="project" value="InterPro"/>
</dbReference>
<sequence length="258" mass="27539">MRAAYYTKKGNDAAILHVGRVPEIDPGPDELQIEIYFSGINPGEISKGALRPGGYMPYPFIIPHSDGAGIVRKTGANVPESWLGKKVLCFGAQSYRAHGTAAQYCSIPISNVIEITDNTPMIQAAQMGIPAMTGYMAVHKAGNLSGKAILVQGGAGAVGQCAIQFAKRAGALVIATVTREEDIEKTKKAGASDVFVLHSGIISEIKQKYPNGLDHVAEVSFDRNILMDLELLKNRGSIATYSSGSGTSHSLKEFFIRD</sequence>
<dbReference type="InterPro" id="IPR036291">
    <property type="entry name" value="NAD(P)-bd_dom_sf"/>
</dbReference>
<evidence type="ECO:0000313" key="3">
    <source>
        <dbReference type="EMBL" id="SFN40895.1"/>
    </source>
</evidence>
<dbReference type="SUPFAM" id="SSF50129">
    <property type="entry name" value="GroES-like"/>
    <property type="match status" value="1"/>
</dbReference>
<dbReference type="AlphaFoldDB" id="A0A1I4YS85"/>
<reference evidence="4" key="1">
    <citation type="submission" date="2016-10" db="EMBL/GenBank/DDBJ databases">
        <authorList>
            <person name="Varghese N."/>
            <person name="Submissions S."/>
        </authorList>
    </citation>
    <scope>NUCLEOTIDE SEQUENCE [LARGE SCALE GENOMIC DNA]</scope>
    <source>
        <strain evidence="4">DSM 25575</strain>
    </source>
</reference>
<feature type="domain" description="Enoyl reductase (ER)" evidence="2">
    <location>
        <begin position="10"/>
        <end position="258"/>
    </location>
</feature>
<dbReference type="PANTHER" id="PTHR44154:SF1">
    <property type="entry name" value="QUINONE OXIDOREDUCTASE"/>
    <property type="match status" value="1"/>
</dbReference>
<dbReference type="SMART" id="SM00829">
    <property type="entry name" value="PKS_ER"/>
    <property type="match status" value="1"/>
</dbReference>
<dbReference type="InterPro" id="IPR051603">
    <property type="entry name" value="Zinc-ADH_QOR/CCCR"/>
</dbReference>
<dbReference type="RefSeq" id="WP_090024848.1">
    <property type="nucleotide sequence ID" value="NZ_FOVD01000003.1"/>
</dbReference>
<dbReference type="Proteomes" id="UP000198769">
    <property type="component" value="Unassembled WGS sequence"/>
</dbReference>
<dbReference type="EMBL" id="FOVD01000003">
    <property type="protein sequence ID" value="SFN40895.1"/>
    <property type="molecule type" value="Genomic_DNA"/>
</dbReference>
<keyword evidence="1" id="KW-0521">NADP</keyword>
<protein>
    <submittedName>
        <fullName evidence="3">NADPH2:quinone reductase</fullName>
    </submittedName>
</protein>
<dbReference type="Gene3D" id="3.40.50.720">
    <property type="entry name" value="NAD(P)-binding Rossmann-like Domain"/>
    <property type="match status" value="1"/>
</dbReference>
<evidence type="ECO:0000313" key="4">
    <source>
        <dbReference type="Proteomes" id="UP000198769"/>
    </source>
</evidence>
<dbReference type="Pfam" id="PF08240">
    <property type="entry name" value="ADH_N"/>
    <property type="match status" value="1"/>
</dbReference>
<dbReference type="Gene3D" id="3.90.180.10">
    <property type="entry name" value="Medium-chain alcohol dehydrogenases, catalytic domain"/>
    <property type="match status" value="1"/>
</dbReference>
<dbReference type="Pfam" id="PF00107">
    <property type="entry name" value="ADH_zinc_N"/>
    <property type="match status" value="1"/>
</dbReference>
<organism evidence="3 4">
    <name type="scientific">Chryseobacterium oleae</name>
    <dbReference type="NCBI Taxonomy" id="491207"/>
    <lineage>
        <taxon>Bacteria</taxon>
        <taxon>Pseudomonadati</taxon>
        <taxon>Bacteroidota</taxon>
        <taxon>Flavobacteriia</taxon>
        <taxon>Flavobacteriales</taxon>
        <taxon>Weeksellaceae</taxon>
        <taxon>Chryseobacterium group</taxon>
        <taxon>Chryseobacterium</taxon>
    </lineage>
</organism>
<dbReference type="InterPro" id="IPR011032">
    <property type="entry name" value="GroES-like_sf"/>
</dbReference>
<dbReference type="InterPro" id="IPR013154">
    <property type="entry name" value="ADH-like_N"/>
</dbReference>
<name>A0A1I4YS85_CHROL</name>